<dbReference type="Gene3D" id="3.90.1300.10">
    <property type="entry name" value="Amidase signature (AS) domain"/>
    <property type="match status" value="1"/>
</dbReference>
<evidence type="ECO:0000259" key="2">
    <source>
        <dbReference type="Pfam" id="PF01425"/>
    </source>
</evidence>
<dbReference type="RefSeq" id="WP_306888189.1">
    <property type="nucleotide sequence ID" value="NZ_JAUSVR010000001.1"/>
</dbReference>
<proteinExistence type="inferred from homology"/>
<feature type="domain" description="Amidase" evidence="2">
    <location>
        <begin position="24"/>
        <end position="409"/>
    </location>
</feature>
<evidence type="ECO:0000313" key="4">
    <source>
        <dbReference type="Proteomes" id="UP001235094"/>
    </source>
</evidence>
<reference evidence="3 4" key="1">
    <citation type="submission" date="2023-07" db="EMBL/GenBank/DDBJ databases">
        <title>Genomic Encyclopedia of Type Strains, Phase IV (KMG-IV): sequencing the most valuable type-strain genomes for metagenomic binning, comparative biology and taxonomic classification.</title>
        <authorList>
            <person name="Goeker M."/>
        </authorList>
    </citation>
    <scope>NUCLEOTIDE SEQUENCE [LARGE SCALE GENOMIC DNA]</scope>
    <source>
        <strain evidence="3 4">DSM 15561</strain>
    </source>
</reference>
<dbReference type="Proteomes" id="UP001235094">
    <property type="component" value="Unassembled WGS sequence"/>
</dbReference>
<evidence type="ECO:0000313" key="3">
    <source>
        <dbReference type="EMBL" id="MDQ0509506.1"/>
    </source>
</evidence>
<name>A0ABU0LLD6_9HYPH</name>
<dbReference type="InterPro" id="IPR036928">
    <property type="entry name" value="AS_sf"/>
</dbReference>
<dbReference type="Pfam" id="PF01425">
    <property type="entry name" value="Amidase"/>
    <property type="match status" value="1"/>
</dbReference>
<sequence>MTEMLSAVALAQAVRAGRLTPFDVAERCLEAIRTREADVQAFAALDADALLAQARAPGLAERPLAGLPVGVKDILDTVDFPTGRGSPIYAGYRPVADAAIVRMAVRAGGLIAGKMVTTEFAFLQPSPTRNPRRLSHTPGGSSAGSAAAVAAGMLPITLGTQTGGSIIRPASFCGVTGYKPSFKLLPVLGLKPFAWSLDTLGLFGAHVADVAFAAAAISGRELVPADDGHVPHFALVTTARAHLAAPDAHAALEAAARAARKAGARVSVLDLPAEVEAADAACGPVQAFEAALAFADEWDRHHGDLSETLASYLASARHVTPDEYDAARRASRRARHALADAAAGFDAILTFSATGEAPAGHATTGSPVFNRLWTLTGAPCVNVAGLTGASGLPIGVQVVGRFGRDRTTLGAARFLERAIHDGH</sequence>
<dbReference type="InterPro" id="IPR000120">
    <property type="entry name" value="Amidase"/>
</dbReference>
<accession>A0ABU0LLD6</accession>
<evidence type="ECO:0000256" key="1">
    <source>
        <dbReference type="ARBA" id="ARBA00009199"/>
    </source>
</evidence>
<dbReference type="EMBL" id="JAUSVR010000001">
    <property type="protein sequence ID" value="MDQ0509506.1"/>
    <property type="molecule type" value="Genomic_DNA"/>
</dbReference>
<dbReference type="InterPro" id="IPR023631">
    <property type="entry name" value="Amidase_dom"/>
</dbReference>
<dbReference type="SUPFAM" id="SSF75304">
    <property type="entry name" value="Amidase signature (AS) enzymes"/>
    <property type="match status" value="1"/>
</dbReference>
<organism evidence="3 4">
    <name type="scientific">Ancylobacter amanitiformis</name>
    <dbReference type="NCBI Taxonomy" id="217069"/>
    <lineage>
        <taxon>Bacteria</taxon>
        <taxon>Pseudomonadati</taxon>
        <taxon>Pseudomonadota</taxon>
        <taxon>Alphaproteobacteria</taxon>
        <taxon>Hyphomicrobiales</taxon>
        <taxon>Xanthobacteraceae</taxon>
        <taxon>Ancylobacter</taxon>
    </lineage>
</organism>
<keyword evidence="4" id="KW-1185">Reference proteome</keyword>
<gene>
    <name evidence="3" type="ORF">QOZ99_000383</name>
</gene>
<protein>
    <submittedName>
        <fullName evidence="3">Asp-tRNA(Asn)/Glu-tRNA(Gln) amidotransferase A subunit family amidase</fullName>
    </submittedName>
</protein>
<dbReference type="PANTHER" id="PTHR11895:SF151">
    <property type="entry name" value="GLUTAMYL-TRNA(GLN) AMIDOTRANSFERASE SUBUNIT A"/>
    <property type="match status" value="1"/>
</dbReference>
<dbReference type="PANTHER" id="PTHR11895">
    <property type="entry name" value="TRANSAMIDASE"/>
    <property type="match status" value="1"/>
</dbReference>
<comment type="caution">
    <text evidence="3">The sequence shown here is derived from an EMBL/GenBank/DDBJ whole genome shotgun (WGS) entry which is preliminary data.</text>
</comment>
<comment type="similarity">
    <text evidence="1">Belongs to the amidase family.</text>
</comment>